<evidence type="ECO:0000256" key="9">
    <source>
        <dbReference type="HAMAP-Rule" id="MF_00097"/>
    </source>
</evidence>
<evidence type="ECO:0000256" key="2">
    <source>
        <dbReference type="ARBA" id="ARBA00022679"/>
    </source>
</evidence>
<comment type="cofactor">
    <cofactor evidence="9">
        <name>Mg(2+)</name>
        <dbReference type="ChEBI" id="CHEBI:18420"/>
    </cofactor>
    <text evidence="9">Binds 1 Mg(2+) ion per subunit.</text>
</comment>
<feature type="binding site" evidence="9">
    <location>
        <position position="100"/>
    </location>
    <ligand>
        <name>Mg(2+)</name>
        <dbReference type="ChEBI" id="CHEBI:18420"/>
    </ligand>
</feature>
<keyword evidence="2 9" id="KW-0808">Transferase</keyword>
<dbReference type="AlphaFoldDB" id="A0A163KCI6"/>
<evidence type="ECO:0000313" key="14">
    <source>
        <dbReference type="Proteomes" id="UP000076796"/>
    </source>
</evidence>
<dbReference type="GO" id="GO:0005737">
    <property type="term" value="C:cytoplasm"/>
    <property type="evidence" value="ECO:0007669"/>
    <property type="project" value="TreeGrafter"/>
</dbReference>
<dbReference type="PANTHER" id="PTHR20857">
    <property type="entry name" value="THIAMINE-PHOSPHATE PYROPHOSPHORYLASE"/>
    <property type="match status" value="1"/>
</dbReference>
<dbReference type="GO" id="GO:0004789">
    <property type="term" value="F:thiamine-phosphate diphosphorylase activity"/>
    <property type="evidence" value="ECO:0007669"/>
    <property type="project" value="UniProtKB-UniRule"/>
</dbReference>
<evidence type="ECO:0000256" key="5">
    <source>
        <dbReference type="ARBA" id="ARBA00022977"/>
    </source>
</evidence>
<dbReference type="UniPathway" id="UPA00060">
    <property type="reaction ID" value="UER00141"/>
</dbReference>
<dbReference type="Pfam" id="PF02581">
    <property type="entry name" value="TMP-TENI"/>
    <property type="match status" value="1"/>
</dbReference>
<dbReference type="NCBIfam" id="TIGR00693">
    <property type="entry name" value="thiE"/>
    <property type="match status" value="1"/>
</dbReference>
<dbReference type="HAMAP" id="MF_00097">
    <property type="entry name" value="TMP_synthase"/>
    <property type="match status" value="1"/>
</dbReference>
<feature type="binding site" evidence="9">
    <location>
        <position position="81"/>
    </location>
    <ligand>
        <name>Mg(2+)</name>
        <dbReference type="ChEBI" id="CHEBI:18420"/>
    </ligand>
</feature>
<dbReference type="EMBL" id="LWMH01000001">
    <property type="protein sequence ID" value="KZS47134.1"/>
    <property type="molecule type" value="Genomic_DNA"/>
</dbReference>
<dbReference type="InterPro" id="IPR034291">
    <property type="entry name" value="TMP_synthase"/>
</dbReference>
<dbReference type="GO" id="GO:0000287">
    <property type="term" value="F:magnesium ion binding"/>
    <property type="evidence" value="ECO:0007669"/>
    <property type="project" value="UniProtKB-UniRule"/>
</dbReference>
<feature type="binding site" evidence="9">
    <location>
        <position position="147"/>
    </location>
    <ligand>
        <name>4-amino-2-methyl-5-(diphosphooxymethyl)pyrimidine</name>
        <dbReference type="ChEBI" id="CHEBI:57841"/>
    </ligand>
</feature>
<reference evidence="13" key="1">
    <citation type="journal article" date="2016" name="Genome Announc.">
        <title>Draft genomes of two strains of Paenibacillus glucanolyticus with capability to degrade lignocellulose.</title>
        <authorList>
            <person name="Mathews S.L."/>
            <person name="Pawlak J."/>
            <person name="Grunden A.M."/>
        </authorList>
    </citation>
    <scope>NUCLEOTIDE SEQUENCE [LARGE SCALE GENOMIC DNA]</scope>
    <source>
        <strain evidence="13">SLM1</strain>
    </source>
</reference>
<evidence type="ECO:0000259" key="12">
    <source>
        <dbReference type="Pfam" id="PF02581"/>
    </source>
</evidence>
<dbReference type="GO" id="GO:0009229">
    <property type="term" value="P:thiamine diphosphate biosynthetic process"/>
    <property type="evidence" value="ECO:0007669"/>
    <property type="project" value="UniProtKB-UniRule"/>
</dbReference>
<evidence type="ECO:0000256" key="3">
    <source>
        <dbReference type="ARBA" id="ARBA00022723"/>
    </source>
</evidence>
<dbReference type="RefSeq" id="WP_063478691.1">
    <property type="nucleotide sequence ID" value="NZ_CP147845.1"/>
</dbReference>
<evidence type="ECO:0000256" key="7">
    <source>
        <dbReference type="ARBA" id="ARBA00047851"/>
    </source>
</evidence>
<feature type="binding site" evidence="9">
    <location>
        <begin position="196"/>
        <end position="197"/>
    </location>
    <ligand>
        <name>2-[(2R,5Z)-2-carboxy-4-methylthiazol-5(2H)-ylidene]ethyl phosphate</name>
        <dbReference type="ChEBI" id="CHEBI:62899"/>
    </ligand>
</feature>
<feature type="binding site" evidence="9">
    <location>
        <begin position="144"/>
        <end position="146"/>
    </location>
    <ligand>
        <name>2-[(2R,5Z)-2-carboxy-4-methylthiazol-5(2H)-ylidene]ethyl phosphate</name>
        <dbReference type="ChEBI" id="CHEBI:62899"/>
    </ligand>
</feature>
<dbReference type="OrthoDB" id="9812206at2"/>
<sequence>MTGRIAPEMMRQHLRMYLVLGSVNCIAEPEWVVQEAMVGGATMVQFREKGRAALTGEPRIQLARRIRNLCRQAGVPFIVNDDVGLALKLNADGVHIGQDDESAASVRERIGKRILGVSAHTIEEARRAIHHGADYIGVGPIYPTVSKEDAKPVQGPGLLRAMRAAGIDMPIVGIGGITAEKAEEVVGAGADGVAVISAVTAAGSVRDAAASIRAKADVI</sequence>
<dbReference type="CDD" id="cd00564">
    <property type="entry name" value="TMP_TenI"/>
    <property type="match status" value="1"/>
</dbReference>
<dbReference type="GeneID" id="97557474"/>
<feature type="binding site" evidence="9">
    <location>
        <begin position="45"/>
        <end position="49"/>
    </location>
    <ligand>
        <name>4-amino-2-methyl-5-(diphosphooxymethyl)pyrimidine</name>
        <dbReference type="ChEBI" id="CHEBI:57841"/>
    </ligand>
</feature>
<keyword evidence="5 9" id="KW-0784">Thiamine biosynthesis</keyword>
<evidence type="ECO:0000256" key="6">
    <source>
        <dbReference type="ARBA" id="ARBA00047334"/>
    </source>
</evidence>
<comment type="similarity">
    <text evidence="9 10">Belongs to the thiamine-phosphate synthase family.</text>
</comment>
<evidence type="ECO:0000256" key="10">
    <source>
        <dbReference type="RuleBase" id="RU003826"/>
    </source>
</evidence>
<name>A0A163KCI6_9BACL</name>
<dbReference type="EC" id="2.5.1.3" evidence="9"/>
<comment type="function">
    <text evidence="9">Condenses 4-methyl-5-(beta-hydroxyethyl)thiazole monophosphate (THZ-P) and 2-methyl-4-amino-5-hydroxymethyl pyrimidine pyrophosphate (HMP-PP) to form thiamine monophosphate (TMP).</text>
</comment>
<gene>
    <name evidence="9 13" type="primary">thiE</name>
    <name evidence="13" type="ORF">AWU65_14975</name>
</gene>
<comment type="caution">
    <text evidence="13">The sequence shown here is derived from an EMBL/GenBank/DDBJ whole genome shotgun (WGS) entry which is preliminary data.</text>
</comment>
<evidence type="ECO:0000256" key="4">
    <source>
        <dbReference type="ARBA" id="ARBA00022842"/>
    </source>
</evidence>
<keyword evidence="14" id="KW-1185">Reference proteome</keyword>
<dbReference type="InterPro" id="IPR022998">
    <property type="entry name" value="ThiamineP_synth_TenI"/>
</dbReference>
<dbReference type="InterPro" id="IPR013785">
    <property type="entry name" value="Aldolase_TIM"/>
</dbReference>
<dbReference type="InterPro" id="IPR036206">
    <property type="entry name" value="ThiamineP_synth_sf"/>
</dbReference>
<dbReference type="PANTHER" id="PTHR20857:SF15">
    <property type="entry name" value="THIAMINE-PHOSPHATE SYNTHASE"/>
    <property type="match status" value="1"/>
</dbReference>
<keyword evidence="4 9" id="KW-0460">Magnesium</keyword>
<evidence type="ECO:0000313" key="13">
    <source>
        <dbReference type="EMBL" id="KZS47134.1"/>
    </source>
</evidence>
<dbReference type="STRING" id="59843.A3958_14445"/>
<dbReference type="FunFam" id="3.20.20.70:FF:000096">
    <property type="entry name" value="Thiamine-phosphate synthase"/>
    <property type="match status" value="1"/>
</dbReference>
<protein>
    <recommendedName>
        <fullName evidence="9">Thiamine-phosphate synthase</fullName>
        <shortName evidence="9">TP synthase</shortName>
        <shortName evidence="9">TPS</shortName>
        <ecNumber evidence="9">2.5.1.3</ecNumber>
    </recommendedName>
    <alternativeName>
        <fullName evidence="9">Thiamine-phosphate pyrophosphorylase</fullName>
        <shortName evidence="9">TMP pyrophosphorylase</shortName>
        <shortName evidence="9">TMP-PPase</shortName>
    </alternativeName>
</protein>
<comment type="catalytic activity">
    <reaction evidence="6 9 10">
        <text>4-methyl-5-(2-phosphooxyethyl)-thiazole + 4-amino-2-methyl-5-(diphosphooxymethyl)pyrimidine + H(+) = thiamine phosphate + diphosphate</text>
        <dbReference type="Rhea" id="RHEA:22328"/>
        <dbReference type="ChEBI" id="CHEBI:15378"/>
        <dbReference type="ChEBI" id="CHEBI:33019"/>
        <dbReference type="ChEBI" id="CHEBI:37575"/>
        <dbReference type="ChEBI" id="CHEBI:57841"/>
        <dbReference type="ChEBI" id="CHEBI:58296"/>
        <dbReference type="EC" id="2.5.1.3"/>
    </reaction>
</comment>
<dbReference type="Proteomes" id="UP000076796">
    <property type="component" value="Unassembled WGS sequence"/>
</dbReference>
<organism evidence="13 14">
    <name type="scientific">Paenibacillus glucanolyticus</name>
    <dbReference type="NCBI Taxonomy" id="59843"/>
    <lineage>
        <taxon>Bacteria</taxon>
        <taxon>Bacillati</taxon>
        <taxon>Bacillota</taxon>
        <taxon>Bacilli</taxon>
        <taxon>Bacillales</taxon>
        <taxon>Paenibacillaceae</taxon>
        <taxon>Paenibacillus</taxon>
    </lineage>
</organism>
<dbReference type="Gene3D" id="3.20.20.70">
    <property type="entry name" value="Aldolase class I"/>
    <property type="match status" value="1"/>
</dbReference>
<feature type="binding site" evidence="9">
    <location>
        <position position="80"/>
    </location>
    <ligand>
        <name>4-amino-2-methyl-5-(diphosphooxymethyl)pyrimidine</name>
        <dbReference type="ChEBI" id="CHEBI:57841"/>
    </ligand>
</feature>
<dbReference type="SUPFAM" id="SSF51391">
    <property type="entry name" value="Thiamin phosphate synthase"/>
    <property type="match status" value="1"/>
</dbReference>
<dbReference type="GO" id="GO:0009228">
    <property type="term" value="P:thiamine biosynthetic process"/>
    <property type="evidence" value="ECO:0007669"/>
    <property type="project" value="UniProtKB-KW"/>
</dbReference>
<feature type="binding site" evidence="9">
    <location>
        <position position="118"/>
    </location>
    <ligand>
        <name>4-amino-2-methyl-5-(diphosphooxymethyl)pyrimidine</name>
        <dbReference type="ChEBI" id="CHEBI:57841"/>
    </ligand>
</feature>
<comment type="pathway">
    <text evidence="1 9 11">Cofactor biosynthesis; thiamine diphosphate biosynthesis; thiamine phosphate from 4-amino-2-methyl-5-diphosphomethylpyrimidine and 4-methyl-5-(2-phosphoethyl)-thiazole: step 1/1.</text>
</comment>
<feature type="binding site" evidence="9">
    <location>
        <position position="176"/>
    </location>
    <ligand>
        <name>2-[(2R,5Z)-2-carboxy-4-methylthiazol-5(2H)-ylidene]ethyl phosphate</name>
        <dbReference type="ChEBI" id="CHEBI:62899"/>
    </ligand>
</feature>
<keyword evidence="3 9" id="KW-0479">Metal-binding</keyword>
<evidence type="ECO:0000256" key="1">
    <source>
        <dbReference type="ARBA" id="ARBA00005165"/>
    </source>
</evidence>
<comment type="catalytic activity">
    <reaction evidence="8 9 10">
        <text>2-[(2R,5Z)-2-carboxy-4-methylthiazol-5(2H)-ylidene]ethyl phosphate + 4-amino-2-methyl-5-(diphosphooxymethyl)pyrimidine + 2 H(+) = thiamine phosphate + CO2 + diphosphate</text>
        <dbReference type="Rhea" id="RHEA:47844"/>
        <dbReference type="ChEBI" id="CHEBI:15378"/>
        <dbReference type="ChEBI" id="CHEBI:16526"/>
        <dbReference type="ChEBI" id="CHEBI:33019"/>
        <dbReference type="ChEBI" id="CHEBI:37575"/>
        <dbReference type="ChEBI" id="CHEBI:57841"/>
        <dbReference type="ChEBI" id="CHEBI:62899"/>
        <dbReference type="EC" id="2.5.1.3"/>
    </reaction>
</comment>
<evidence type="ECO:0000256" key="11">
    <source>
        <dbReference type="RuleBase" id="RU004253"/>
    </source>
</evidence>
<comment type="catalytic activity">
    <reaction evidence="7 9 10">
        <text>2-(2-carboxy-4-methylthiazol-5-yl)ethyl phosphate + 4-amino-2-methyl-5-(diphosphooxymethyl)pyrimidine + 2 H(+) = thiamine phosphate + CO2 + diphosphate</text>
        <dbReference type="Rhea" id="RHEA:47848"/>
        <dbReference type="ChEBI" id="CHEBI:15378"/>
        <dbReference type="ChEBI" id="CHEBI:16526"/>
        <dbReference type="ChEBI" id="CHEBI:33019"/>
        <dbReference type="ChEBI" id="CHEBI:37575"/>
        <dbReference type="ChEBI" id="CHEBI:57841"/>
        <dbReference type="ChEBI" id="CHEBI:62890"/>
        <dbReference type="EC" id="2.5.1.3"/>
    </reaction>
</comment>
<feature type="domain" description="Thiamine phosphate synthase/TenI" evidence="12">
    <location>
        <begin position="17"/>
        <end position="199"/>
    </location>
</feature>
<evidence type="ECO:0000256" key="8">
    <source>
        <dbReference type="ARBA" id="ARBA00047883"/>
    </source>
</evidence>
<accession>A0A163KCI6</accession>
<proteinExistence type="inferred from homology"/>